<name>A0A2P2NM06_RHIMU</name>
<dbReference type="EMBL" id="GGEC01063011">
    <property type="protein sequence ID" value="MBX43495.1"/>
    <property type="molecule type" value="Transcribed_RNA"/>
</dbReference>
<organism evidence="1">
    <name type="scientific">Rhizophora mucronata</name>
    <name type="common">Asiatic mangrove</name>
    <dbReference type="NCBI Taxonomy" id="61149"/>
    <lineage>
        <taxon>Eukaryota</taxon>
        <taxon>Viridiplantae</taxon>
        <taxon>Streptophyta</taxon>
        <taxon>Embryophyta</taxon>
        <taxon>Tracheophyta</taxon>
        <taxon>Spermatophyta</taxon>
        <taxon>Magnoliopsida</taxon>
        <taxon>eudicotyledons</taxon>
        <taxon>Gunneridae</taxon>
        <taxon>Pentapetalae</taxon>
        <taxon>rosids</taxon>
        <taxon>fabids</taxon>
        <taxon>Malpighiales</taxon>
        <taxon>Rhizophoraceae</taxon>
        <taxon>Rhizophora</taxon>
    </lineage>
</organism>
<protein>
    <submittedName>
        <fullName evidence="1">Uncharacterized protein</fullName>
    </submittedName>
</protein>
<proteinExistence type="predicted"/>
<sequence length="74" mass="8613">MGLNFPQATFFISGKTELYYCVIPFGLIAHSILQSKFNSTTLKNQMQLTLKLSQFKITSKRKTKKRHKIQQKYA</sequence>
<dbReference type="AlphaFoldDB" id="A0A2P2NM06"/>
<evidence type="ECO:0000313" key="1">
    <source>
        <dbReference type="EMBL" id="MBX43495.1"/>
    </source>
</evidence>
<reference evidence="1" key="1">
    <citation type="submission" date="2018-02" db="EMBL/GenBank/DDBJ databases">
        <title>Rhizophora mucronata_Transcriptome.</title>
        <authorList>
            <person name="Meera S.P."/>
            <person name="Sreeshan A."/>
            <person name="Augustine A."/>
        </authorList>
    </citation>
    <scope>NUCLEOTIDE SEQUENCE</scope>
    <source>
        <tissue evidence="1">Leaf</tissue>
    </source>
</reference>
<accession>A0A2P2NM06</accession>